<dbReference type="InterPro" id="IPR032675">
    <property type="entry name" value="LRR_dom_sf"/>
</dbReference>
<sequence length="1003" mass="109925">MPFDYIALQAPSVLTSSTSSCSSCFPAAHLAGEDGEAVRNVRRGSFSASADALPLSERGVFSSWRVGNDKCNFTGIVCNSDGFVTEINLSQMGLVGTLPFDSICSLGSLEKIDLGENRFYGKVVDDLRNCTRLKYFNLGFNSFSGTVPDLSTLSRLEFLNLNNSGFSGIFPWKSLENMTNLGFLSLGDNFFDVTSPFPMEVIKLEKLYWLYLANCSIRGQIPEGIGNLTLLENLELSDNELSGEIPRGIAWLSRLRQLELYDNYLTGKLPLGFGNLTSLVKFDASHNRLEGNLSEIRFLTSLASLQLFENQLTGEIPEELGEFKNLIDLSLYSNRLTGPLPPKLGSWADFNFVDVSDNSLTGSIPPDMCKNGKMTDFLMLDNKLTGTIPATYTDCSSLSRVRLNNNSLSGAVPAGIWGLPNLIIIDLGANQLEGSITSDIRRGKSLAQLLLSDNKFSGELPEAMSEASALVSIQLSLNGFVGKIPSTIGNLTKLNTLDLNGNLLSSSIPVSIVSCVALAVVNLSNNSLTGEIPDSTGNLQTLNSLNLSNNKLSGKIPLSLGLMKLSLLDLSNNRLTGPIPDSLSTEAYHDSFDGNPSLCSQRLEQFRPCISSSQATTPVGLILSCFFAGISLLLIMFAIMMYTKFRKRSKSLKSVNSLCRPDSWNMKPYRILSFTERDIIDYIKTENLIGRGGSGNVYKVVLGNGKELAVKHIWASSSGSFRSHPSSSAILSKKSKSSPEYDAEVAALSSIRHVNVVKLYCSITSEDSHLLVYEYLPNGSLWDRLHESHKMEMGWEVRYEIALGAALGLEYLHHGCARPIIHRDVKSSNILLDKEWKPRIADFGLAKIVQASPGGNWTHAIAGTLGYIAPEYAYTMKVNEKSDVYSFGVVLMELVTGRRPIESEFGENKDIVYWVRENMSSKNSLLDLVDSNISDTLKEDAVEVLRIAILCTANIPTVRPSMRMVVQMLEEAEPCSLNNILVDKVDENSEKTEGKQLNSGSQN</sequence>
<name>A0A059BBL8_EUCGR</name>
<dbReference type="Gene3D" id="3.30.200.20">
    <property type="entry name" value="Phosphorylase Kinase, domain 1"/>
    <property type="match status" value="1"/>
</dbReference>
<keyword evidence="4" id="KW-0433">Leucine-rich repeat</keyword>
<dbReference type="PROSITE" id="PS00107">
    <property type="entry name" value="PROTEIN_KINASE_ATP"/>
    <property type="match status" value="1"/>
</dbReference>
<gene>
    <name evidence="21" type="ORF">EUGRSUZ_G01123</name>
</gene>
<evidence type="ECO:0000256" key="7">
    <source>
        <dbReference type="ARBA" id="ARBA00022729"/>
    </source>
</evidence>
<evidence type="ECO:0000256" key="13">
    <source>
        <dbReference type="ARBA" id="ARBA00023136"/>
    </source>
</evidence>
<organism evidence="21">
    <name type="scientific">Eucalyptus grandis</name>
    <name type="common">Flooded gum</name>
    <dbReference type="NCBI Taxonomy" id="71139"/>
    <lineage>
        <taxon>Eukaryota</taxon>
        <taxon>Viridiplantae</taxon>
        <taxon>Streptophyta</taxon>
        <taxon>Embryophyta</taxon>
        <taxon>Tracheophyta</taxon>
        <taxon>Spermatophyta</taxon>
        <taxon>Magnoliopsida</taxon>
        <taxon>eudicotyledons</taxon>
        <taxon>Gunneridae</taxon>
        <taxon>Pentapetalae</taxon>
        <taxon>rosids</taxon>
        <taxon>malvids</taxon>
        <taxon>Myrtales</taxon>
        <taxon>Myrtaceae</taxon>
        <taxon>Myrtoideae</taxon>
        <taxon>Eucalypteae</taxon>
        <taxon>Eucalyptus</taxon>
    </lineage>
</organism>
<dbReference type="GO" id="GO:0005524">
    <property type="term" value="F:ATP binding"/>
    <property type="evidence" value="ECO:0007669"/>
    <property type="project" value="UniProtKB-UniRule"/>
</dbReference>
<keyword evidence="3" id="KW-0723">Serine/threonine-protein kinase</keyword>
<feature type="domain" description="Protein kinase" evidence="20">
    <location>
        <begin position="683"/>
        <end position="981"/>
    </location>
</feature>
<evidence type="ECO:0000256" key="2">
    <source>
        <dbReference type="ARBA" id="ARBA00012513"/>
    </source>
</evidence>
<dbReference type="Pfam" id="PF00560">
    <property type="entry name" value="LRR_1"/>
    <property type="match status" value="6"/>
</dbReference>
<protein>
    <recommendedName>
        <fullName evidence="2">non-specific serine/threonine protein kinase</fullName>
        <ecNumber evidence="2">2.7.11.1</ecNumber>
    </recommendedName>
</protein>
<keyword evidence="14" id="KW-0675">Receptor</keyword>
<evidence type="ECO:0000256" key="15">
    <source>
        <dbReference type="ARBA" id="ARBA00023180"/>
    </source>
</evidence>
<evidence type="ECO:0000256" key="1">
    <source>
        <dbReference type="ARBA" id="ARBA00004167"/>
    </source>
</evidence>
<dbReference type="InterPro" id="IPR011009">
    <property type="entry name" value="Kinase-like_dom_sf"/>
</dbReference>
<dbReference type="FunFam" id="3.80.10.10:FF:000095">
    <property type="entry name" value="LRR receptor-like serine/threonine-protein kinase GSO1"/>
    <property type="match status" value="1"/>
</dbReference>
<evidence type="ECO:0000256" key="3">
    <source>
        <dbReference type="ARBA" id="ARBA00022527"/>
    </source>
</evidence>
<keyword evidence="8" id="KW-0677">Repeat</keyword>
<evidence type="ECO:0000256" key="17">
    <source>
        <dbReference type="ARBA" id="ARBA00048679"/>
    </source>
</evidence>
<comment type="catalytic activity">
    <reaction evidence="16">
        <text>L-threonyl-[protein] + ATP = O-phospho-L-threonyl-[protein] + ADP + H(+)</text>
        <dbReference type="Rhea" id="RHEA:46608"/>
        <dbReference type="Rhea" id="RHEA-COMP:11060"/>
        <dbReference type="Rhea" id="RHEA-COMP:11605"/>
        <dbReference type="ChEBI" id="CHEBI:15378"/>
        <dbReference type="ChEBI" id="CHEBI:30013"/>
        <dbReference type="ChEBI" id="CHEBI:30616"/>
        <dbReference type="ChEBI" id="CHEBI:61977"/>
        <dbReference type="ChEBI" id="CHEBI:456216"/>
        <dbReference type="EC" id="2.7.11.1"/>
    </reaction>
</comment>
<dbReference type="EMBL" id="KK198759">
    <property type="protein sequence ID" value="KCW63493.1"/>
    <property type="molecule type" value="Genomic_DNA"/>
</dbReference>
<dbReference type="eggNOG" id="ENOG502QVPY">
    <property type="taxonomic scope" value="Eukaryota"/>
</dbReference>
<reference evidence="21" key="1">
    <citation type="submission" date="2013-07" db="EMBL/GenBank/DDBJ databases">
        <title>The genome of Eucalyptus grandis.</title>
        <authorList>
            <person name="Schmutz J."/>
            <person name="Hayes R."/>
            <person name="Myburg A."/>
            <person name="Tuskan G."/>
            <person name="Grattapaglia D."/>
            <person name="Rokhsar D.S."/>
        </authorList>
    </citation>
    <scope>NUCLEOTIDE SEQUENCE</scope>
    <source>
        <tissue evidence="21">Leaf extractions</tissue>
    </source>
</reference>
<dbReference type="Gene3D" id="3.80.10.10">
    <property type="entry name" value="Ribonuclease Inhibitor"/>
    <property type="match status" value="4"/>
</dbReference>
<keyword evidence="13 19" id="KW-0472">Membrane</keyword>
<dbReference type="GO" id="GO:0001653">
    <property type="term" value="F:peptide receptor activity"/>
    <property type="evidence" value="ECO:0007669"/>
    <property type="project" value="UniProtKB-ARBA"/>
</dbReference>
<dbReference type="SMART" id="SM00369">
    <property type="entry name" value="LRR_TYP"/>
    <property type="match status" value="5"/>
</dbReference>
<dbReference type="FunFam" id="1.10.510.10:FF:000276">
    <property type="entry name" value="LRR receptor-like serine/threonine-protein kinase RCH1"/>
    <property type="match status" value="1"/>
</dbReference>
<evidence type="ECO:0000256" key="6">
    <source>
        <dbReference type="ARBA" id="ARBA00022692"/>
    </source>
</evidence>
<dbReference type="Gramene" id="KCW63493">
    <property type="protein sequence ID" value="KCW63493"/>
    <property type="gene ID" value="EUGRSUZ_G01123"/>
</dbReference>
<keyword evidence="5" id="KW-0808">Transferase</keyword>
<evidence type="ECO:0000256" key="10">
    <source>
        <dbReference type="ARBA" id="ARBA00022777"/>
    </source>
</evidence>
<evidence type="ECO:0000259" key="20">
    <source>
        <dbReference type="PROSITE" id="PS50011"/>
    </source>
</evidence>
<dbReference type="PRINTS" id="PR00019">
    <property type="entry name" value="LEURICHRPT"/>
</dbReference>
<evidence type="ECO:0000256" key="5">
    <source>
        <dbReference type="ARBA" id="ARBA00022679"/>
    </source>
</evidence>
<evidence type="ECO:0000256" key="4">
    <source>
        <dbReference type="ARBA" id="ARBA00022614"/>
    </source>
</evidence>
<keyword evidence="10" id="KW-0418">Kinase</keyword>
<dbReference type="EC" id="2.7.11.1" evidence="2"/>
<keyword evidence="7" id="KW-0732">Signal</keyword>
<dbReference type="AlphaFoldDB" id="A0A059BBL8"/>
<dbReference type="Pfam" id="PF00069">
    <property type="entry name" value="Pkinase"/>
    <property type="match status" value="1"/>
</dbReference>
<dbReference type="SUPFAM" id="SSF52058">
    <property type="entry name" value="L domain-like"/>
    <property type="match status" value="3"/>
</dbReference>
<evidence type="ECO:0000256" key="14">
    <source>
        <dbReference type="ARBA" id="ARBA00023170"/>
    </source>
</evidence>
<dbReference type="InterPro" id="IPR001611">
    <property type="entry name" value="Leu-rich_rpt"/>
</dbReference>
<keyword evidence="15" id="KW-0325">Glycoprotein</keyword>
<dbReference type="FunFam" id="3.80.10.10:FF:000905">
    <property type="entry name" value="Receptor-like protein kinase 7"/>
    <property type="match status" value="1"/>
</dbReference>
<dbReference type="InterPro" id="IPR050647">
    <property type="entry name" value="Plant_LRR-RLKs"/>
</dbReference>
<dbReference type="FunFam" id="3.30.200.20:FF:000540">
    <property type="entry name" value="Receptor-like protein kinase HAIKU2"/>
    <property type="match status" value="1"/>
</dbReference>
<dbReference type="GO" id="GO:0016020">
    <property type="term" value="C:membrane"/>
    <property type="evidence" value="ECO:0000318"/>
    <property type="project" value="GO_Central"/>
</dbReference>
<dbReference type="SMART" id="SM00220">
    <property type="entry name" value="S_TKc"/>
    <property type="match status" value="1"/>
</dbReference>
<comment type="subcellular location">
    <subcellularLocation>
        <location evidence="1">Membrane</location>
        <topology evidence="1">Single-pass membrane protein</topology>
    </subcellularLocation>
</comment>
<evidence type="ECO:0000256" key="9">
    <source>
        <dbReference type="ARBA" id="ARBA00022741"/>
    </source>
</evidence>
<comment type="catalytic activity">
    <reaction evidence="17">
        <text>L-seryl-[protein] + ATP = O-phospho-L-seryl-[protein] + ADP + H(+)</text>
        <dbReference type="Rhea" id="RHEA:17989"/>
        <dbReference type="Rhea" id="RHEA-COMP:9863"/>
        <dbReference type="Rhea" id="RHEA-COMP:11604"/>
        <dbReference type="ChEBI" id="CHEBI:15378"/>
        <dbReference type="ChEBI" id="CHEBI:29999"/>
        <dbReference type="ChEBI" id="CHEBI:30616"/>
        <dbReference type="ChEBI" id="CHEBI:83421"/>
        <dbReference type="ChEBI" id="CHEBI:456216"/>
        <dbReference type="EC" id="2.7.11.1"/>
    </reaction>
</comment>
<feature type="binding site" evidence="18">
    <location>
        <position position="711"/>
    </location>
    <ligand>
        <name>ATP</name>
        <dbReference type="ChEBI" id="CHEBI:30616"/>
    </ligand>
</feature>
<dbReference type="Gene3D" id="1.10.510.10">
    <property type="entry name" value="Transferase(Phosphotransferase) domain 1"/>
    <property type="match status" value="1"/>
</dbReference>
<dbReference type="GO" id="GO:0033612">
    <property type="term" value="F:receptor serine/threonine kinase binding"/>
    <property type="evidence" value="ECO:0000318"/>
    <property type="project" value="GO_Central"/>
</dbReference>
<dbReference type="InterPro" id="IPR017441">
    <property type="entry name" value="Protein_kinase_ATP_BS"/>
</dbReference>
<dbReference type="SUPFAM" id="SSF56112">
    <property type="entry name" value="Protein kinase-like (PK-like)"/>
    <property type="match status" value="1"/>
</dbReference>
<dbReference type="InParanoid" id="A0A059BBL8"/>
<keyword evidence="11 18" id="KW-0067">ATP-binding</keyword>
<dbReference type="PROSITE" id="PS00108">
    <property type="entry name" value="PROTEIN_KINASE_ST"/>
    <property type="match status" value="1"/>
</dbReference>
<keyword evidence="6 19" id="KW-0812">Transmembrane</keyword>
<evidence type="ECO:0000256" key="12">
    <source>
        <dbReference type="ARBA" id="ARBA00022989"/>
    </source>
</evidence>
<dbReference type="PANTHER" id="PTHR48056:SF41">
    <property type="entry name" value="RECEPTOR-LIKE PROTEIN KINASE HAIKU2"/>
    <property type="match status" value="1"/>
</dbReference>
<evidence type="ECO:0000256" key="8">
    <source>
        <dbReference type="ARBA" id="ARBA00022737"/>
    </source>
</evidence>
<evidence type="ECO:0000256" key="11">
    <source>
        <dbReference type="ARBA" id="ARBA00022840"/>
    </source>
</evidence>
<evidence type="ECO:0000256" key="16">
    <source>
        <dbReference type="ARBA" id="ARBA00047899"/>
    </source>
</evidence>
<dbReference type="InterPro" id="IPR003591">
    <property type="entry name" value="Leu-rich_rpt_typical-subtyp"/>
</dbReference>
<evidence type="ECO:0000313" key="21">
    <source>
        <dbReference type="EMBL" id="KCW63493.1"/>
    </source>
</evidence>
<dbReference type="OMA" id="KDGFMGN"/>
<dbReference type="InterPro" id="IPR008271">
    <property type="entry name" value="Ser/Thr_kinase_AS"/>
</dbReference>
<feature type="transmembrane region" description="Helical" evidence="19">
    <location>
        <begin position="619"/>
        <end position="643"/>
    </location>
</feature>
<dbReference type="GO" id="GO:0009791">
    <property type="term" value="P:post-embryonic development"/>
    <property type="evidence" value="ECO:0007669"/>
    <property type="project" value="UniProtKB-ARBA"/>
</dbReference>
<dbReference type="GO" id="GO:0004674">
    <property type="term" value="F:protein serine/threonine kinase activity"/>
    <property type="evidence" value="ECO:0007669"/>
    <property type="project" value="UniProtKB-KW"/>
</dbReference>
<dbReference type="InterPro" id="IPR000719">
    <property type="entry name" value="Prot_kinase_dom"/>
</dbReference>
<evidence type="ECO:0000256" key="19">
    <source>
        <dbReference type="SAM" id="Phobius"/>
    </source>
</evidence>
<dbReference type="PANTHER" id="PTHR48056">
    <property type="entry name" value="LRR RECEPTOR-LIKE SERINE/THREONINE-PROTEIN KINASE-RELATED"/>
    <property type="match status" value="1"/>
</dbReference>
<proteinExistence type="predicted"/>
<keyword evidence="12 19" id="KW-1133">Transmembrane helix</keyword>
<dbReference type="CDD" id="cd14066">
    <property type="entry name" value="STKc_IRAK"/>
    <property type="match status" value="1"/>
</dbReference>
<dbReference type="PROSITE" id="PS50011">
    <property type="entry name" value="PROTEIN_KINASE_DOM"/>
    <property type="match status" value="1"/>
</dbReference>
<accession>A0A059BBL8</accession>
<keyword evidence="9 18" id="KW-0547">Nucleotide-binding</keyword>
<evidence type="ECO:0000256" key="18">
    <source>
        <dbReference type="PROSITE-ProRule" id="PRU10141"/>
    </source>
</evidence>